<evidence type="ECO:0000256" key="4">
    <source>
        <dbReference type="ARBA" id="ARBA00022833"/>
    </source>
</evidence>
<accession>A0A0E4GCY2</accession>
<evidence type="ECO:0000256" key="1">
    <source>
        <dbReference type="ARBA" id="ARBA00001947"/>
    </source>
</evidence>
<dbReference type="InterPro" id="IPR055438">
    <property type="entry name" value="AstE_AspA_cat"/>
</dbReference>
<reference evidence="6 7" key="1">
    <citation type="submission" date="2015-03" db="EMBL/GenBank/DDBJ databases">
        <authorList>
            <person name="Murphy D."/>
        </authorList>
    </citation>
    <scope>NUCLEOTIDE SEQUENCE [LARGE SCALE GENOMIC DNA]</scope>
    <source>
        <strain evidence="6 7">OL-4</strain>
    </source>
</reference>
<keyword evidence="2" id="KW-0479">Metal-binding</keyword>
<dbReference type="InterPro" id="IPR053138">
    <property type="entry name" value="N-alpha-Ac-DABA_deacetylase"/>
</dbReference>
<dbReference type="STRING" id="690567.2754"/>
<organism evidence="6 7">
    <name type="scientific">Syntrophomonas zehnderi OL-4</name>
    <dbReference type="NCBI Taxonomy" id="690567"/>
    <lineage>
        <taxon>Bacteria</taxon>
        <taxon>Bacillati</taxon>
        <taxon>Bacillota</taxon>
        <taxon>Clostridia</taxon>
        <taxon>Eubacteriales</taxon>
        <taxon>Syntrophomonadaceae</taxon>
        <taxon>Syntrophomonas</taxon>
    </lineage>
</organism>
<feature type="domain" description="Succinylglutamate desuccinylase/Aspartoacylase catalytic" evidence="5">
    <location>
        <begin position="107"/>
        <end position="209"/>
    </location>
</feature>
<dbReference type="RefSeq" id="WP_046500070.1">
    <property type="nucleotide sequence ID" value="NZ_CGIH01000052.1"/>
</dbReference>
<dbReference type="SUPFAM" id="SSF53187">
    <property type="entry name" value="Zn-dependent exopeptidases"/>
    <property type="match status" value="1"/>
</dbReference>
<dbReference type="Proteomes" id="UP000045545">
    <property type="component" value="Unassembled WGS sequence"/>
</dbReference>
<evidence type="ECO:0000313" key="7">
    <source>
        <dbReference type="Proteomes" id="UP000045545"/>
    </source>
</evidence>
<evidence type="ECO:0000259" key="5">
    <source>
        <dbReference type="Pfam" id="PF24827"/>
    </source>
</evidence>
<dbReference type="Gene3D" id="3.40.630.10">
    <property type="entry name" value="Zn peptidases"/>
    <property type="match status" value="1"/>
</dbReference>
<protein>
    <submittedName>
        <fullName evidence="6">Succinylglutamate desuccinylase/aspartoacylase</fullName>
    </submittedName>
</protein>
<dbReference type="PANTHER" id="PTHR37326:SF1">
    <property type="entry name" value="BLL3975 PROTEIN"/>
    <property type="match status" value="1"/>
</dbReference>
<dbReference type="EMBL" id="CGIH01000052">
    <property type="protein sequence ID" value="CFY10552.1"/>
    <property type="molecule type" value="Genomic_DNA"/>
</dbReference>
<evidence type="ECO:0000256" key="3">
    <source>
        <dbReference type="ARBA" id="ARBA00022801"/>
    </source>
</evidence>
<evidence type="ECO:0000313" key="6">
    <source>
        <dbReference type="EMBL" id="CFY10552.1"/>
    </source>
</evidence>
<comment type="cofactor">
    <cofactor evidence="1">
        <name>Zn(2+)</name>
        <dbReference type="ChEBI" id="CHEBI:29105"/>
    </cofactor>
</comment>
<keyword evidence="3" id="KW-0378">Hydrolase</keyword>
<proteinExistence type="predicted"/>
<sequence>MLKKKRSCRNVSFLILLTFVFTIIGPSFTPSESSLIHNSTAITPGAIHKSLHSPLDIFSTKTVSAATGKAVQTASVNSSSTAGVSIKTLAPGTIHATELYVIKSGKPGPTVMFIGGVHGNETAGYKAAQQLTKYRPSKGTILVIPQANKRAIAANKRTAKGSIDLNRAFPTTKNGSANGTLAKAILKVMKDYKVDWVMDMHEGYDYAKNTSNSSVGQSVIYYPSSQMTPLAKKIVSSLNTGIKYKSKQFSLLKYPVKGSAARCAAVTVGANSFIFESCSKETLNKRVNNQLKAANILLNHLGMN</sequence>
<gene>
    <name evidence="6" type="ORF">2754</name>
</gene>
<dbReference type="GO" id="GO:0046872">
    <property type="term" value="F:metal ion binding"/>
    <property type="evidence" value="ECO:0007669"/>
    <property type="project" value="UniProtKB-KW"/>
</dbReference>
<dbReference type="GO" id="GO:0016788">
    <property type="term" value="F:hydrolase activity, acting on ester bonds"/>
    <property type="evidence" value="ECO:0007669"/>
    <property type="project" value="InterPro"/>
</dbReference>
<dbReference type="AlphaFoldDB" id="A0A0E4GCY2"/>
<keyword evidence="4" id="KW-0862">Zinc</keyword>
<keyword evidence="7" id="KW-1185">Reference proteome</keyword>
<dbReference type="PANTHER" id="PTHR37326">
    <property type="entry name" value="BLL3975 PROTEIN"/>
    <property type="match status" value="1"/>
</dbReference>
<evidence type="ECO:0000256" key="2">
    <source>
        <dbReference type="ARBA" id="ARBA00022723"/>
    </source>
</evidence>
<name>A0A0E4GCY2_9FIRM</name>
<dbReference type="Pfam" id="PF24827">
    <property type="entry name" value="AstE_AspA_cat"/>
    <property type="match status" value="1"/>
</dbReference>